<evidence type="ECO:0000256" key="9">
    <source>
        <dbReference type="SAM" id="MobiDB-lite"/>
    </source>
</evidence>
<evidence type="ECO:0000259" key="15">
    <source>
        <dbReference type="Pfam" id="PF18404"/>
    </source>
</evidence>
<dbReference type="InterPro" id="IPR040693">
    <property type="entry name" value="UGGT_TRXL_1"/>
</dbReference>
<gene>
    <name evidence="16" type="ORF">BD626DRAFT_494490</name>
</gene>
<dbReference type="PANTHER" id="PTHR11226:SF0">
    <property type="entry name" value="UDP-GLUCOSE:GLYCOPROTEIN GLUCOSYLTRANSFERASE"/>
    <property type="match status" value="1"/>
</dbReference>
<dbReference type="CDD" id="cd06432">
    <property type="entry name" value="GT8_HUGT1_C_like"/>
    <property type="match status" value="1"/>
</dbReference>
<comment type="pathway">
    <text evidence="3">Protein modification; protein glycosylation.</text>
</comment>
<comment type="similarity">
    <text evidence="4">Belongs to the glycosyltransferase 8 family.</text>
</comment>
<proteinExistence type="inferred from homology"/>
<dbReference type="Pfam" id="PF18400">
    <property type="entry name" value="Thioredoxin_12"/>
    <property type="match status" value="1"/>
</dbReference>
<evidence type="ECO:0000313" key="17">
    <source>
        <dbReference type="Proteomes" id="UP000320762"/>
    </source>
</evidence>
<feature type="domain" description="UGGT thioredoxin-like" evidence="12">
    <location>
        <begin position="298"/>
        <end position="426"/>
    </location>
</feature>
<dbReference type="EMBL" id="VDMD01000009">
    <property type="protein sequence ID" value="TRM63486.1"/>
    <property type="molecule type" value="Genomic_DNA"/>
</dbReference>
<dbReference type="GO" id="GO:0051082">
    <property type="term" value="F:unfolded protein binding"/>
    <property type="evidence" value="ECO:0007669"/>
    <property type="project" value="TreeGrafter"/>
</dbReference>
<evidence type="ECO:0000256" key="4">
    <source>
        <dbReference type="ARBA" id="ARBA00006351"/>
    </source>
</evidence>
<comment type="caution">
    <text evidence="16">The sequence shown here is derived from an EMBL/GenBank/DDBJ whole genome shotgun (WGS) entry which is preliminary data.</text>
</comment>
<evidence type="ECO:0000313" key="16">
    <source>
        <dbReference type="EMBL" id="TRM63486.1"/>
    </source>
</evidence>
<name>A0A550CFN0_9AGAR</name>
<feature type="domain" description="UGGT thioredoxin-like" evidence="13">
    <location>
        <begin position="434"/>
        <end position="690"/>
    </location>
</feature>
<dbReference type="PANTHER" id="PTHR11226">
    <property type="entry name" value="UDP-GLUCOSE GLYCOPROTEIN:GLUCOSYLTRANSFERASE"/>
    <property type="match status" value="1"/>
</dbReference>
<evidence type="ECO:0000256" key="7">
    <source>
        <dbReference type="ARBA" id="ARBA00022824"/>
    </source>
</evidence>
<comment type="cofactor">
    <cofactor evidence="1">
        <name>Ca(2+)</name>
        <dbReference type="ChEBI" id="CHEBI:29108"/>
    </cofactor>
</comment>
<dbReference type="GO" id="GO:0036503">
    <property type="term" value="P:ERAD pathway"/>
    <property type="evidence" value="ECO:0007669"/>
    <property type="project" value="TreeGrafter"/>
</dbReference>
<evidence type="ECO:0000256" key="6">
    <source>
        <dbReference type="ARBA" id="ARBA00022729"/>
    </source>
</evidence>
<evidence type="ECO:0000256" key="5">
    <source>
        <dbReference type="ARBA" id="ARBA00022679"/>
    </source>
</evidence>
<evidence type="ECO:0000259" key="14">
    <source>
        <dbReference type="Pfam" id="PF18403"/>
    </source>
</evidence>
<evidence type="ECO:0000259" key="13">
    <source>
        <dbReference type="Pfam" id="PF18402"/>
    </source>
</evidence>
<dbReference type="Pfam" id="PF18403">
    <property type="entry name" value="Thioredoxin_15"/>
    <property type="match status" value="1"/>
</dbReference>
<evidence type="ECO:0000259" key="12">
    <source>
        <dbReference type="Pfam" id="PF18401"/>
    </source>
</evidence>
<comment type="subcellular location">
    <subcellularLocation>
        <location evidence="2">Endoplasmic reticulum lumen</location>
    </subcellularLocation>
</comment>
<dbReference type="Proteomes" id="UP000320762">
    <property type="component" value="Unassembled WGS sequence"/>
</dbReference>
<protein>
    <submittedName>
        <fullName evidence="16">Glycosyltransferase family 24 protein</fullName>
    </submittedName>
</protein>
<keyword evidence="8" id="KW-0325">Glycoprotein</keyword>
<evidence type="ECO:0000256" key="2">
    <source>
        <dbReference type="ARBA" id="ARBA00004319"/>
    </source>
</evidence>
<dbReference type="GO" id="GO:0005788">
    <property type="term" value="C:endoplasmic reticulum lumen"/>
    <property type="evidence" value="ECO:0007669"/>
    <property type="project" value="UniProtKB-SubCell"/>
</dbReference>
<dbReference type="Pfam" id="PF18401">
    <property type="entry name" value="Thioredoxin_13"/>
    <property type="match status" value="1"/>
</dbReference>
<dbReference type="Pfam" id="PF06427">
    <property type="entry name" value="UDP-g_GGTase"/>
    <property type="match status" value="1"/>
</dbReference>
<keyword evidence="17" id="KW-1185">Reference proteome</keyword>
<dbReference type="InterPro" id="IPR009448">
    <property type="entry name" value="UDP-g_GGtrans"/>
</dbReference>
<evidence type="ECO:0000256" key="1">
    <source>
        <dbReference type="ARBA" id="ARBA00001913"/>
    </source>
</evidence>
<keyword evidence="7" id="KW-0256">Endoplasmic reticulum</keyword>
<dbReference type="InterPro" id="IPR029044">
    <property type="entry name" value="Nucleotide-diphossugar_trans"/>
</dbReference>
<accession>A0A550CFN0</accession>
<feature type="domain" description="Glucosyltransferase 24 catalytic" evidence="15">
    <location>
        <begin position="1253"/>
        <end position="1518"/>
    </location>
</feature>
<keyword evidence="5 16" id="KW-0808">Transferase</keyword>
<organism evidence="16 17">
    <name type="scientific">Schizophyllum amplum</name>
    <dbReference type="NCBI Taxonomy" id="97359"/>
    <lineage>
        <taxon>Eukaryota</taxon>
        <taxon>Fungi</taxon>
        <taxon>Dikarya</taxon>
        <taxon>Basidiomycota</taxon>
        <taxon>Agaricomycotina</taxon>
        <taxon>Agaricomycetes</taxon>
        <taxon>Agaricomycetidae</taxon>
        <taxon>Agaricales</taxon>
        <taxon>Schizophyllaceae</taxon>
        <taxon>Schizophyllum</taxon>
    </lineage>
</organism>
<dbReference type="InterPro" id="IPR040525">
    <property type="entry name" value="UGGT_TRXL_4"/>
</dbReference>
<dbReference type="UniPathway" id="UPA00378"/>
<dbReference type="Gene3D" id="3.90.550.10">
    <property type="entry name" value="Spore Coat Polysaccharide Biosynthesis Protein SpsA, Chain A"/>
    <property type="match status" value="1"/>
</dbReference>
<evidence type="ECO:0000259" key="11">
    <source>
        <dbReference type="Pfam" id="PF18400"/>
    </source>
</evidence>
<dbReference type="FunFam" id="3.90.550.10:FF:000065">
    <property type="entry name" value="UDP-glucose:glycoprotein glucosyltransferase, putative"/>
    <property type="match status" value="1"/>
</dbReference>
<feature type="compositionally biased region" description="Basic and acidic residues" evidence="9">
    <location>
        <begin position="1554"/>
        <end position="1565"/>
    </location>
</feature>
<evidence type="ECO:0000256" key="3">
    <source>
        <dbReference type="ARBA" id="ARBA00004922"/>
    </source>
</evidence>
<dbReference type="GO" id="GO:0003980">
    <property type="term" value="F:UDP-glucose:glycoprotein glucosyltransferase activity"/>
    <property type="evidence" value="ECO:0007669"/>
    <property type="project" value="InterPro"/>
</dbReference>
<feature type="domain" description="UGGT thioredoxin-like" evidence="11">
    <location>
        <begin position="34"/>
        <end position="234"/>
    </location>
</feature>
<dbReference type="InterPro" id="IPR040692">
    <property type="entry name" value="UGGT_TRXL_3"/>
</dbReference>
<evidence type="ECO:0000256" key="8">
    <source>
        <dbReference type="ARBA" id="ARBA00023180"/>
    </source>
</evidence>
<dbReference type="InterPro" id="IPR040694">
    <property type="entry name" value="UGGT_TRXL_2"/>
</dbReference>
<reference evidence="16 17" key="1">
    <citation type="journal article" date="2019" name="New Phytol.">
        <title>Comparative genomics reveals unique wood-decay strategies and fruiting body development in the Schizophyllaceae.</title>
        <authorList>
            <person name="Almasi E."/>
            <person name="Sahu N."/>
            <person name="Krizsan K."/>
            <person name="Balint B."/>
            <person name="Kovacs G.M."/>
            <person name="Kiss B."/>
            <person name="Cseklye J."/>
            <person name="Drula E."/>
            <person name="Henrissat B."/>
            <person name="Nagy I."/>
            <person name="Chovatia M."/>
            <person name="Adam C."/>
            <person name="LaButti K."/>
            <person name="Lipzen A."/>
            <person name="Riley R."/>
            <person name="Grigoriev I.V."/>
            <person name="Nagy L.G."/>
        </authorList>
    </citation>
    <scope>NUCLEOTIDE SEQUENCE [LARGE SCALE GENOMIC DNA]</scope>
    <source>
        <strain evidence="16 17">NL-1724</strain>
    </source>
</reference>
<feature type="signal peptide" evidence="10">
    <location>
        <begin position="1"/>
        <end position="19"/>
    </location>
</feature>
<feature type="domain" description="UDP-glucose:glycoprotein glucosyltransferase thioredoxin-like" evidence="14">
    <location>
        <begin position="714"/>
        <end position="933"/>
    </location>
</feature>
<feature type="region of interest" description="Disordered" evidence="9">
    <location>
        <begin position="1550"/>
        <end position="1581"/>
    </location>
</feature>
<dbReference type="InterPro" id="IPR040497">
    <property type="entry name" value="Glyco_transf_24"/>
</dbReference>
<keyword evidence="6 10" id="KW-0732">Signal</keyword>
<feature type="chain" id="PRO_5021897203" evidence="10">
    <location>
        <begin position="20"/>
        <end position="1581"/>
    </location>
</feature>
<dbReference type="STRING" id="97359.A0A550CFN0"/>
<sequence length="1581" mass="176608">MIIRRSLAVSLCGLGCAYAASAPVRVSLRSSWAAPAPLVEVLETVAQENQDAFFPLLDALTNPDTLVSPQTMTPEAIHQAALEVAASRGLLRKPGSLAAVEMNLALHSATPLIEALHQYYENLNQWVECGSWVDWYGQVVCDVEELARLAGLETIDSSSTATTEEYIRPKLLAFDHVYPDPQYELTRPARTAILYASPFSPNFRELHSYLYDIASRPAAHVEYVVRYVPSQETETPSSLSGYGVALDLKKTDYLVLDDRTSQTRASDAHEAADVEERRDSILALIEAYPKNDTSSDPNAPLSEDEIRALDMKATQIIVDSDDPLRTLLDLSQNFPRYAAPLARHSVNINENVSEELHANSLKIQQGGSMMWLNGKGVSEKDINAFGMLRLLRKEREIVLSLMNLGLDAGQAIELMTHPAIATAQKGKDFTDGVFDASDRPEGGDVIVWWNNMVEDGRYARWQPSINALLRPLYPGQFPNLKLNLFNIIIVADLTDTLAFNFVSSSVSNIIERNFPFRFGIVPTCKTPESEKMAKLFYAMVQEFGRKKTIAFMRKVGSRHTTQAKIDWSIVEFEYDDMVELLESNAGPATQYPDLDELLERDVLPLSKIASYTERLATDTASGEHGHIFINGKHFELGETFLRLMQTEIGHQTSFLQEQLYAGQLSDDDASRMDTYFYDLPGVQTRRNAYIYQPSDELVIESLPELFAKARLSLAPAAYVYPSEANFMAVTTYVVADLDSEAGLSLVKEALLSLDEASRTRLSFIHNPVDVEASLSARKGLSVSWFMSHLVLKQKLSRVIPARLIEALGLDAAPVEAAQGSQVPISREESLADLIDGITTSPDVYDDYVKSCVLLARELHLGPGQSAVIANGRVIGPVKTNDFKAVAFKDLEEYEYRKRVGPVTDALRMITPGALDRDRATVAEMLSVASSVVAASQIPDPSEVGLYQAPPSPRLRNYNLLDSNYTAFEFGDNATSLYQLAIILDPLSETAQKWSSLIAWLSNVPDIFIRVYLNPAPLKDMPLKRFYRYNVRPALEFDEEGNEIPAEAVVEGLPADPIYTLAMDVPQSWLVRPKKALYDLDNIQLGHLDPEDDALEAVFDLDYIVVEGHAREGSGTPPRGLQVELLAGETPTDDTLVVANLGYVQFKSRPGVYKLSIRPGVGEKVYKLESVGSQGWNSPSVDVIDDVAVTSFEGITLYPRFARQPGMELADVLSLEGMPEEPKGLLDSIKSSVFSWFSNPPPMPAEVGKAQADINIFTVASGLLYERFASIMILSVLRNTNSTVKFWFIENFLSPSFLEFIPHFAEEYNFQYELVTYKWPSWLRQQKEKQRIIWAYKILFLDVLFPMDLKKVIFVDADQIVRTDLKELIDLDLHGAPYGYTPMGDDNVDMEGFRFWKTGYWHDFLRGRPYHISALYVVDLDAFRQMAAGDILRQHYQALSADPGSLANLDQDLPNNLQREVPIFSLPEDWLWCETWCSKDRLHRAKTIDLCQNPLTKEPKLSRARQIPEWEVYDSEIADFTGRLAEEGAIRSRLAAADTNALANSAIIGSSNVPEKGDIVDGRETAEETTEPTDLELPRDEL</sequence>
<dbReference type="GO" id="GO:0018279">
    <property type="term" value="P:protein N-linked glycosylation via asparagine"/>
    <property type="evidence" value="ECO:0007669"/>
    <property type="project" value="TreeGrafter"/>
</dbReference>
<dbReference type="Pfam" id="PF18404">
    <property type="entry name" value="Glyco_transf_24"/>
    <property type="match status" value="1"/>
</dbReference>
<dbReference type="OrthoDB" id="27683at2759"/>
<evidence type="ECO:0000256" key="10">
    <source>
        <dbReference type="SAM" id="SignalP"/>
    </source>
</evidence>
<dbReference type="Pfam" id="PF18402">
    <property type="entry name" value="Thioredoxin_14"/>
    <property type="match status" value="1"/>
</dbReference>
<dbReference type="SUPFAM" id="SSF53448">
    <property type="entry name" value="Nucleotide-diphospho-sugar transferases"/>
    <property type="match status" value="1"/>
</dbReference>